<feature type="domain" description="N-acetyltransferase" evidence="1">
    <location>
        <begin position="8"/>
        <end position="156"/>
    </location>
</feature>
<accession>A0ABQ3ULF7</accession>
<dbReference type="Gene3D" id="3.40.630.30">
    <property type="match status" value="1"/>
</dbReference>
<keyword evidence="3" id="KW-1185">Reference proteome</keyword>
<name>A0ABQ3ULF7_9CHLR</name>
<evidence type="ECO:0000313" key="3">
    <source>
        <dbReference type="Proteomes" id="UP000654345"/>
    </source>
</evidence>
<proteinExistence type="predicted"/>
<dbReference type="RefSeq" id="WP_201370348.1">
    <property type="nucleotide sequence ID" value="NZ_BNJG01000001.1"/>
</dbReference>
<dbReference type="SUPFAM" id="SSF55729">
    <property type="entry name" value="Acyl-CoA N-acyltransferases (Nat)"/>
    <property type="match status" value="1"/>
</dbReference>
<evidence type="ECO:0000259" key="1">
    <source>
        <dbReference type="PROSITE" id="PS51186"/>
    </source>
</evidence>
<evidence type="ECO:0000313" key="2">
    <source>
        <dbReference type="EMBL" id="GHO53528.1"/>
    </source>
</evidence>
<organism evidence="2 3">
    <name type="scientific">Ktedonobacter robiniae</name>
    <dbReference type="NCBI Taxonomy" id="2778365"/>
    <lineage>
        <taxon>Bacteria</taxon>
        <taxon>Bacillati</taxon>
        <taxon>Chloroflexota</taxon>
        <taxon>Ktedonobacteria</taxon>
        <taxon>Ktedonobacterales</taxon>
        <taxon>Ktedonobacteraceae</taxon>
        <taxon>Ktedonobacter</taxon>
    </lineage>
</organism>
<dbReference type="InterPro" id="IPR016181">
    <property type="entry name" value="Acyl_CoA_acyltransferase"/>
</dbReference>
<gene>
    <name evidence="2" type="ORF">KSB_20030</name>
</gene>
<dbReference type="Proteomes" id="UP000654345">
    <property type="component" value="Unassembled WGS sequence"/>
</dbReference>
<dbReference type="EMBL" id="BNJG01000001">
    <property type="protein sequence ID" value="GHO53528.1"/>
    <property type="molecule type" value="Genomic_DNA"/>
</dbReference>
<reference evidence="2 3" key="1">
    <citation type="journal article" date="2021" name="Int. J. Syst. Evol. Microbiol.">
        <title>Reticulibacter mediterranei gen. nov., sp. nov., within the new family Reticulibacteraceae fam. nov., and Ktedonospora formicarum gen. nov., sp. nov., Ktedonobacter robiniae sp. nov., Dictyobacter formicarum sp. nov. and Dictyobacter arantiisoli sp. nov., belonging to the class Ktedonobacteria.</title>
        <authorList>
            <person name="Yabe S."/>
            <person name="Zheng Y."/>
            <person name="Wang C.M."/>
            <person name="Sakai Y."/>
            <person name="Abe K."/>
            <person name="Yokota A."/>
            <person name="Donadio S."/>
            <person name="Cavaletti L."/>
            <person name="Monciardini P."/>
        </authorList>
    </citation>
    <scope>NUCLEOTIDE SEQUENCE [LARGE SCALE GENOMIC DNA]</scope>
    <source>
        <strain evidence="2 3">SOSP1-30</strain>
    </source>
</reference>
<dbReference type="PROSITE" id="PS51186">
    <property type="entry name" value="GNAT"/>
    <property type="match status" value="1"/>
</dbReference>
<dbReference type="Pfam" id="PF13673">
    <property type="entry name" value="Acetyltransf_10"/>
    <property type="match status" value="1"/>
</dbReference>
<protein>
    <submittedName>
        <fullName evidence="2">N-acetyltransferase</fullName>
    </submittedName>
</protein>
<dbReference type="InterPro" id="IPR000182">
    <property type="entry name" value="GNAT_dom"/>
</dbReference>
<dbReference type="CDD" id="cd04301">
    <property type="entry name" value="NAT_SF"/>
    <property type="match status" value="1"/>
</dbReference>
<comment type="caution">
    <text evidence="2">The sequence shown here is derived from an EMBL/GenBank/DDBJ whole genome shotgun (WGS) entry which is preliminary data.</text>
</comment>
<sequence>MTQNQTVFEVHTIAAEDTYVLRQSVLRPMQSLAECAYPEDHEPETLHAGCYRDGQLVGVGTIFREKREGSETPDGWRVRGMAVSPEARGSGCGGSVLEALLAHAEKHSPQGEAFEIWCNGRVNVEGFYQRYGFQREGDIFDVPPIGLHAVMVRYTQL</sequence>